<dbReference type="PANTHER" id="PTHR43156:SF9">
    <property type="entry name" value="HAMP DOMAIN-CONTAINING PROTEIN"/>
    <property type="match status" value="1"/>
</dbReference>
<keyword evidence="4" id="KW-1185">Reference proteome</keyword>
<dbReference type="InterPro" id="IPR052016">
    <property type="entry name" value="Bact_Sigma-Reg"/>
</dbReference>
<evidence type="ECO:0000256" key="1">
    <source>
        <dbReference type="ARBA" id="ARBA00022801"/>
    </source>
</evidence>
<dbReference type="InterPro" id="IPR001932">
    <property type="entry name" value="PPM-type_phosphatase-like_dom"/>
</dbReference>
<dbReference type="InterPro" id="IPR000644">
    <property type="entry name" value="CBS_dom"/>
</dbReference>
<evidence type="ECO:0000313" key="3">
    <source>
        <dbReference type="EMBL" id="MFG6439551.1"/>
    </source>
</evidence>
<comment type="caution">
    <text evidence="3">The sequence shown here is derived from an EMBL/GenBank/DDBJ whole genome shotgun (WGS) entry which is preliminary data.</text>
</comment>
<gene>
    <name evidence="3" type="ORF">ACG0Z3_02560</name>
</gene>
<feature type="domain" description="PPM-type phosphatase" evidence="2">
    <location>
        <begin position="182"/>
        <end position="411"/>
    </location>
</feature>
<dbReference type="RefSeq" id="WP_394394989.1">
    <property type="nucleotide sequence ID" value="NZ_JBIGHW010000001.1"/>
</dbReference>
<evidence type="ECO:0000259" key="2">
    <source>
        <dbReference type="SMART" id="SM00331"/>
    </source>
</evidence>
<sequence length="412" mass="44527">MIPTVPLASPTRRPPARFAQPVAGDLALACVSVTPEHNNAQVFEIFGRHRELGSLPVLEDGRPIGLINRALFLSQIAKPFHKELFEKKSCIAFMDKQPLVVDAAVTVEQLALLTVESGEKALADGFLITEQGRFTGVGYGLDLMRVIAEQQAERNRHIMQSIDYASVIQRSMLGVSSAALQRRLGDACLVWEPRDTVGGDFYLFQDDADGWFAAVADCTGHGVPGAFLTLIAHAALKQALERHGPRDPALLMTEVSQAIKASLGQIDGAGSASNDGLDAAFLWFDAASSRLSFAGARTPLLLQEPGQAGVEIIDADRLGLGYADTPADARWTCRHIDLRPGAVLLACTDGLVDQIGGPKAIAFGRRRLREALVRHRELPMADLGAALMQELAGYQGSQLRRDDLTLFGFRLN</sequence>
<dbReference type="PANTHER" id="PTHR43156">
    <property type="entry name" value="STAGE II SPORULATION PROTEIN E-RELATED"/>
    <property type="match status" value="1"/>
</dbReference>
<proteinExistence type="predicted"/>
<dbReference type="EMBL" id="JBIGHW010000001">
    <property type="protein sequence ID" value="MFG6439551.1"/>
    <property type="molecule type" value="Genomic_DNA"/>
</dbReference>
<keyword evidence="1" id="KW-0378">Hydrolase</keyword>
<dbReference type="Pfam" id="PF00571">
    <property type="entry name" value="CBS"/>
    <property type="match status" value="1"/>
</dbReference>
<dbReference type="SMART" id="SM00331">
    <property type="entry name" value="PP2C_SIG"/>
    <property type="match status" value="1"/>
</dbReference>
<dbReference type="Pfam" id="PF07228">
    <property type="entry name" value="SpoIIE"/>
    <property type="match status" value="1"/>
</dbReference>
<dbReference type="Gene3D" id="3.60.40.10">
    <property type="entry name" value="PPM-type phosphatase domain"/>
    <property type="match status" value="1"/>
</dbReference>
<dbReference type="SUPFAM" id="SSF81606">
    <property type="entry name" value="PP2C-like"/>
    <property type="match status" value="1"/>
</dbReference>
<name>A0ABW7FCU6_9BURK</name>
<reference evidence="3 4" key="1">
    <citation type="submission" date="2024-08" db="EMBL/GenBank/DDBJ databases">
        <authorList>
            <person name="Lu H."/>
        </authorList>
    </citation>
    <scope>NUCLEOTIDE SEQUENCE [LARGE SCALE GENOMIC DNA]</scope>
    <source>
        <strain evidence="3 4">LKC17W</strain>
    </source>
</reference>
<protein>
    <submittedName>
        <fullName evidence="3">SpoIIE family protein phosphatase</fullName>
    </submittedName>
</protein>
<evidence type="ECO:0000313" key="4">
    <source>
        <dbReference type="Proteomes" id="UP001606301"/>
    </source>
</evidence>
<dbReference type="SUPFAM" id="SSF54631">
    <property type="entry name" value="CBS-domain pair"/>
    <property type="match status" value="1"/>
</dbReference>
<dbReference type="Proteomes" id="UP001606301">
    <property type="component" value="Unassembled WGS sequence"/>
</dbReference>
<dbReference type="InterPro" id="IPR036457">
    <property type="entry name" value="PPM-type-like_dom_sf"/>
</dbReference>
<accession>A0ABW7FCU6</accession>
<dbReference type="Gene3D" id="3.10.580.10">
    <property type="entry name" value="CBS-domain"/>
    <property type="match status" value="1"/>
</dbReference>
<organism evidence="3 4">
    <name type="scientific">Pelomonas margarita</name>
    <dbReference type="NCBI Taxonomy" id="3299031"/>
    <lineage>
        <taxon>Bacteria</taxon>
        <taxon>Pseudomonadati</taxon>
        <taxon>Pseudomonadota</taxon>
        <taxon>Betaproteobacteria</taxon>
        <taxon>Burkholderiales</taxon>
        <taxon>Sphaerotilaceae</taxon>
        <taxon>Roseateles</taxon>
    </lineage>
</organism>
<dbReference type="CDD" id="cd04598">
    <property type="entry name" value="CBS_pair_GGDEF_EAL"/>
    <property type="match status" value="1"/>
</dbReference>
<dbReference type="InterPro" id="IPR046342">
    <property type="entry name" value="CBS_dom_sf"/>
</dbReference>